<reference evidence="3" key="1">
    <citation type="submission" date="2023-12" db="EMBL/GenBank/DDBJ databases">
        <title>Novel species in genus Nocardioides.</title>
        <authorList>
            <person name="Zhou H."/>
        </authorList>
    </citation>
    <scope>NUCLEOTIDE SEQUENCE [LARGE SCALE GENOMIC DNA]</scope>
    <source>
        <strain evidence="3">HM61</strain>
    </source>
</reference>
<dbReference type="EMBL" id="CP141059">
    <property type="protein sequence ID" value="WQQ26549.1"/>
    <property type="molecule type" value="Genomic_DNA"/>
</dbReference>
<evidence type="ECO:0000313" key="3">
    <source>
        <dbReference type="Proteomes" id="UP001327225"/>
    </source>
</evidence>
<feature type="signal peptide" evidence="1">
    <location>
        <begin position="1"/>
        <end position="32"/>
    </location>
</feature>
<organism evidence="2 3">
    <name type="scientific">Nocardioides bizhenqiangii</name>
    <dbReference type="NCBI Taxonomy" id="3095076"/>
    <lineage>
        <taxon>Bacteria</taxon>
        <taxon>Bacillati</taxon>
        <taxon>Actinomycetota</taxon>
        <taxon>Actinomycetes</taxon>
        <taxon>Propionibacteriales</taxon>
        <taxon>Nocardioidaceae</taxon>
        <taxon>Nocardioides</taxon>
    </lineage>
</organism>
<keyword evidence="1" id="KW-0732">Signal</keyword>
<gene>
    <name evidence="2" type="ORF">SHK19_21665</name>
</gene>
<keyword evidence="3" id="KW-1185">Reference proteome</keyword>
<dbReference type="RefSeq" id="WP_322937437.1">
    <property type="nucleotide sequence ID" value="NZ_CP141059.1"/>
</dbReference>
<protein>
    <submittedName>
        <fullName evidence="2">Uncharacterized protein</fullName>
    </submittedName>
</protein>
<name>A0ABZ0ZRY5_9ACTN</name>
<feature type="chain" id="PRO_5047550064" evidence="1">
    <location>
        <begin position="33"/>
        <end position="215"/>
    </location>
</feature>
<dbReference type="Proteomes" id="UP001327225">
    <property type="component" value="Chromosome"/>
</dbReference>
<proteinExistence type="predicted"/>
<evidence type="ECO:0000256" key="1">
    <source>
        <dbReference type="SAM" id="SignalP"/>
    </source>
</evidence>
<accession>A0ABZ0ZRY5</accession>
<sequence length="215" mass="21484">MSSSRQTSALSIATLAIALLALVASIAGAAYAVTTAPKNSVITKSIRDGAVTSPKIRNGAIGINKLAGSTINRFLPARRSVPIEVLATNCATGASPGCSGTLVKFPGNPLRFSCSSPDAFSSTIKLEGTVPDNERGVSGNFVNSDGNVNAITVAGTTPAVDETYGTFGHGSGTLILRNGADVIGTMTFSVAGIAGGSIPGATGSTCRIFGSAVVY</sequence>
<evidence type="ECO:0000313" key="2">
    <source>
        <dbReference type="EMBL" id="WQQ26549.1"/>
    </source>
</evidence>